<dbReference type="InterPro" id="IPR014284">
    <property type="entry name" value="RNA_pol_sigma-70_dom"/>
</dbReference>
<dbReference type="PANTHER" id="PTHR43133:SF8">
    <property type="entry name" value="RNA POLYMERASE SIGMA FACTOR HI_1459-RELATED"/>
    <property type="match status" value="1"/>
</dbReference>
<protein>
    <submittedName>
        <fullName evidence="8">RNA polymerase sigma-70 factor (ECF subfamily)</fullName>
    </submittedName>
</protein>
<evidence type="ECO:0000259" key="7">
    <source>
        <dbReference type="Pfam" id="PF08281"/>
    </source>
</evidence>
<comment type="caution">
    <text evidence="8">The sequence shown here is derived from an EMBL/GenBank/DDBJ whole genome shotgun (WGS) entry which is preliminary data.</text>
</comment>
<evidence type="ECO:0000259" key="6">
    <source>
        <dbReference type="Pfam" id="PF04542"/>
    </source>
</evidence>
<evidence type="ECO:0000313" key="9">
    <source>
        <dbReference type="Proteomes" id="UP000317893"/>
    </source>
</evidence>
<keyword evidence="5" id="KW-0804">Transcription</keyword>
<organism evidence="8 9">
    <name type="scientific">Lapillicoccus jejuensis</name>
    <dbReference type="NCBI Taxonomy" id="402171"/>
    <lineage>
        <taxon>Bacteria</taxon>
        <taxon>Bacillati</taxon>
        <taxon>Actinomycetota</taxon>
        <taxon>Actinomycetes</taxon>
        <taxon>Micrococcales</taxon>
        <taxon>Intrasporangiaceae</taxon>
        <taxon>Lapillicoccus</taxon>
    </lineage>
</organism>
<accession>A0A542DXG7</accession>
<feature type="domain" description="RNA polymerase sigma factor 70 region 4 type 2" evidence="7">
    <location>
        <begin position="136"/>
        <end position="171"/>
    </location>
</feature>
<dbReference type="GO" id="GO:0016987">
    <property type="term" value="F:sigma factor activity"/>
    <property type="evidence" value="ECO:0007669"/>
    <property type="project" value="UniProtKB-KW"/>
</dbReference>
<dbReference type="GO" id="GO:0003677">
    <property type="term" value="F:DNA binding"/>
    <property type="evidence" value="ECO:0007669"/>
    <property type="project" value="UniProtKB-KW"/>
</dbReference>
<dbReference type="SUPFAM" id="SSF88946">
    <property type="entry name" value="Sigma2 domain of RNA polymerase sigma factors"/>
    <property type="match status" value="1"/>
</dbReference>
<evidence type="ECO:0000256" key="5">
    <source>
        <dbReference type="ARBA" id="ARBA00023163"/>
    </source>
</evidence>
<evidence type="ECO:0000256" key="4">
    <source>
        <dbReference type="ARBA" id="ARBA00023125"/>
    </source>
</evidence>
<dbReference type="SUPFAM" id="SSF88659">
    <property type="entry name" value="Sigma3 and sigma4 domains of RNA polymerase sigma factors"/>
    <property type="match status" value="1"/>
</dbReference>
<dbReference type="GO" id="GO:0006352">
    <property type="term" value="P:DNA-templated transcription initiation"/>
    <property type="evidence" value="ECO:0007669"/>
    <property type="project" value="InterPro"/>
</dbReference>
<evidence type="ECO:0000256" key="1">
    <source>
        <dbReference type="ARBA" id="ARBA00010641"/>
    </source>
</evidence>
<dbReference type="EMBL" id="VFMN01000001">
    <property type="protein sequence ID" value="TQJ07783.1"/>
    <property type="molecule type" value="Genomic_DNA"/>
</dbReference>
<dbReference type="Gene3D" id="1.10.10.10">
    <property type="entry name" value="Winged helix-like DNA-binding domain superfamily/Winged helix DNA-binding domain"/>
    <property type="match status" value="1"/>
</dbReference>
<dbReference type="Pfam" id="PF08281">
    <property type="entry name" value="Sigma70_r4_2"/>
    <property type="match status" value="1"/>
</dbReference>
<dbReference type="NCBIfam" id="TIGR02937">
    <property type="entry name" value="sigma70-ECF"/>
    <property type="match status" value="1"/>
</dbReference>
<feature type="domain" description="RNA polymerase sigma-70 region 2" evidence="6">
    <location>
        <begin position="25"/>
        <end position="89"/>
    </location>
</feature>
<dbReference type="AlphaFoldDB" id="A0A542DXG7"/>
<dbReference type="InterPro" id="IPR007627">
    <property type="entry name" value="RNA_pol_sigma70_r2"/>
</dbReference>
<proteinExistence type="inferred from homology"/>
<dbReference type="Gene3D" id="1.10.1740.10">
    <property type="match status" value="1"/>
</dbReference>
<gene>
    <name evidence="8" type="ORF">FB458_0851</name>
</gene>
<keyword evidence="4" id="KW-0238">DNA-binding</keyword>
<dbReference type="Pfam" id="PF04542">
    <property type="entry name" value="Sigma70_r2"/>
    <property type="match status" value="1"/>
</dbReference>
<evidence type="ECO:0000256" key="2">
    <source>
        <dbReference type="ARBA" id="ARBA00023015"/>
    </source>
</evidence>
<evidence type="ECO:0000313" key="8">
    <source>
        <dbReference type="EMBL" id="TQJ07783.1"/>
    </source>
</evidence>
<dbReference type="OrthoDB" id="7376212at2"/>
<dbReference type="InterPro" id="IPR013325">
    <property type="entry name" value="RNA_pol_sigma_r2"/>
</dbReference>
<dbReference type="Proteomes" id="UP000317893">
    <property type="component" value="Unassembled WGS sequence"/>
</dbReference>
<comment type="similarity">
    <text evidence="1">Belongs to the sigma-70 factor family. ECF subfamily.</text>
</comment>
<dbReference type="InterPro" id="IPR039425">
    <property type="entry name" value="RNA_pol_sigma-70-like"/>
</dbReference>
<evidence type="ECO:0000256" key="3">
    <source>
        <dbReference type="ARBA" id="ARBA00023082"/>
    </source>
</evidence>
<reference evidence="8 9" key="1">
    <citation type="submission" date="2019-06" db="EMBL/GenBank/DDBJ databases">
        <title>Sequencing the genomes of 1000 actinobacteria strains.</title>
        <authorList>
            <person name="Klenk H.-P."/>
        </authorList>
    </citation>
    <scope>NUCLEOTIDE SEQUENCE [LARGE SCALE GENOMIC DNA]</scope>
    <source>
        <strain evidence="8 9">DSM 18607</strain>
    </source>
</reference>
<dbReference type="PANTHER" id="PTHR43133">
    <property type="entry name" value="RNA POLYMERASE ECF-TYPE SIGMA FACTO"/>
    <property type="match status" value="1"/>
</dbReference>
<dbReference type="InterPro" id="IPR013324">
    <property type="entry name" value="RNA_pol_sigma_r3/r4-like"/>
</dbReference>
<sequence length="181" mass="20091">MDDHDDLLPLVERARDGDRDAQHELLTRLQPLVMRRCARILPHRADAEEAAQDALLAVATKLHTWSGSGSFLGWVTVVAANSARSTYRSLCRRSETTVEYLPERPDPRTTSVIAGSRLDLLDAVEQLEAERPVLVEAFVLRDLGTLSYDEIAEQLGVPLGTVKARIHDARAFVRDRLLGVG</sequence>
<keyword evidence="3" id="KW-0731">Sigma factor</keyword>
<dbReference type="RefSeq" id="WP_141847046.1">
    <property type="nucleotide sequence ID" value="NZ_BAAAPR010000024.1"/>
</dbReference>
<dbReference type="InterPro" id="IPR036388">
    <property type="entry name" value="WH-like_DNA-bd_sf"/>
</dbReference>
<keyword evidence="9" id="KW-1185">Reference proteome</keyword>
<dbReference type="CDD" id="cd06171">
    <property type="entry name" value="Sigma70_r4"/>
    <property type="match status" value="1"/>
</dbReference>
<dbReference type="InterPro" id="IPR013249">
    <property type="entry name" value="RNA_pol_sigma70_r4_t2"/>
</dbReference>
<keyword evidence="2" id="KW-0805">Transcription regulation</keyword>
<name>A0A542DXG7_9MICO</name>